<dbReference type="RefSeq" id="WP_091083604.1">
    <property type="nucleotide sequence ID" value="NZ_FNRD01000001.1"/>
</dbReference>
<organism evidence="2 3">
    <name type="scientific">Flavobacterium gillisiae</name>
    <dbReference type="NCBI Taxonomy" id="150146"/>
    <lineage>
        <taxon>Bacteria</taxon>
        <taxon>Pseudomonadati</taxon>
        <taxon>Bacteroidota</taxon>
        <taxon>Flavobacteriia</taxon>
        <taxon>Flavobacteriales</taxon>
        <taxon>Flavobacteriaceae</taxon>
        <taxon>Flavobacterium</taxon>
    </lineage>
</organism>
<gene>
    <name evidence="2" type="ORF">SAMN05443667_101269</name>
</gene>
<keyword evidence="3" id="KW-1185">Reference proteome</keyword>
<feature type="coiled-coil region" evidence="1">
    <location>
        <begin position="82"/>
        <end position="145"/>
    </location>
</feature>
<protein>
    <submittedName>
        <fullName evidence="2">Uncharacterized protein</fullName>
    </submittedName>
</protein>
<sequence>MQPHNSQPQSLGSLFSANIFGNHANVSASVKPIRKPKNTPATRTEKVTFTSLVEDVQPVMAVHPYINSTAFAATMDNYRLYIAKYNEMVEEINIEIEKENAAVRTFIATGKMNEVQKQFSKIFLLRNKNKETKEYNELVAEFNKDRGNVLEKRKHLTVKYASEIVFQQMIYLYSIQLQKTSNEYLKLGVTETSPVRQMEVNAHHITNLKRNEVHSINVCRATIRNHRKRLEEAGVFVDYLFRGHKTGLKMHVSSQILVVFDAKTQLLTSTDNQAVTSQRRKEVTDNNEDTRTIKSNINKRENGQADFPLKGTATPDFSFVFYKSIQVQSSEPQTPGGGENVKVSKTLSEKLETSVLHNQNFAEKLANGDYNGYKRIDKRILYKEATYGTMGREEFKTLIVQEFFKNAAKLYRGKTPFVGSWKKAINTYMEKLFTVNNGNVHLYKKELMVDKLDEMIWRLNNAQKWFLKTGINPLYPSDYFDFTRTEKKEIGFEYTKLAYKNHLKYIEDKPKLAKAVVKKSTIRKTGINHAKKFDMKVNAFFKNRIELPELIEYVDKNLPENYLQKLSDTLLKVSTKYTC</sequence>
<proteinExistence type="predicted"/>
<evidence type="ECO:0000256" key="1">
    <source>
        <dbReference type="SAM" id="Coils"/>
    </source>
</evidence>
<keyword evidence="1" id="KW-0175">Coiled coil</keyword>
<evidence type="ECO:0000313" key="2">
    <source>
        <dbReference type="EMBL" id="SDZ91363.1"/>
    </source>
</evidence>
<dbReference type="OrthoDB" id="1399304at2"/>
<evidence type="ECO:0000313" key="3">
    <source>
        <dbReference type="Proteomes" id="UP000198951"/>
    </source>
</evidence>
<dbReference type="EMBL" id="FNRD01000001">
    <property type="protein sequence ID" value="SDZ91363.1"/>
    <property type="molecule type" value="Genomic_DNA"/>
</dbReference>
<reference evidence="3" key="1">
    <citation type="submission" date="2016-10" db="EMBL/GenBank/DDBJ databases">
        <authorList>
            <person name="Varghese N."/>
            <person name="Submissions S."/>
        </authorList>
    </citation>
    <scope>NUCLEOTIDE SEQUENCE [LARGE SCALE GENOMIC DNA]</scope>
    <source>
        <strain evidence="3">DSM 22376</strain>
    </source>
</reference>
<dbReference type="STRING" id="150146.SAMN05443667_101269"/>
<name>A0A1H3WW59_9FLAO</name>
<dbReference type="AlphaFoldDB" id="A0A1H3WW59"/>
<accession>A0A1H3WW59</accession>
<dbReference type="Proteomes" id="UP000198951">
    <property type="component" value="Unassembled WGS sequence"/>
</dbReference>